<feature type="chain" id="PRO_5002193770" description="Lipoprotein" evidence="2">
    <location>
        <begin position="34"/>
        <end position="574"/>
    </location>
</feature>
<evidence type="ECO:0000256" key="2">
    <source>
        <dbReference type="SAM" id="SignalP"/>
    </source>
</evidence>
<dbReference type="HOGENOM" id="CLU_474808_0_0_14"/>
<name>A0A0C5RQ54_9BACT</name>
<keyword evidence="1" id="KW-0175">Coiled coil</keyword>
<reference evidence="3 4" key="1">
    <citation type="journal article" date="2015" name="Genome Announc.">
        <title>Genome Sequence of Ureaplasma diversum Strain ATCC 49782.</title>
        <authorList>
            <person name="Marques L.M."/>
            <person name="Guimaraes A.M."/>
            <person name="Martins H.B."/>
            <person name="Rezende I.S."/>
            <person name="Barbosa M.S."/>
            <person name="Campos G.B."/>
            <person name="do Nascimento N.C."/>
            <person name="Dos Santos A.P."/>
            <person name="Amorim A.T."/>
            <person name="Santos V.M."/>
            <person name="Messick J.B."/>
            <person name="Timenetsky J."/>
        </authorList>
    </citation>
    <scope>NUCLEOTIDE SEQUENCE [LARGE SCALE GENOMIC DNA]</scope>
    <source>
        <strain evidence="3 4">ATCC 49782</strain>
    </source>
</reference>
<organism evidence="3 4">
    <name type="scientific">Ureaplasma diversum</name>
    <dbReference type="NCBI Taxonomy" id="42094"/>
    <lineage>
        <taxon>Bacteria</taxon>
        <taxon>Bacillati</taxon>
        <taxon>Mycoplasmatota</taxon>
        <taxon>Mycoplasmoidales</taxon>
        <taxon>Mycoplasmoidaceae</taxon>
        <taxon>Ureaplasma</taxon>
    </lineage>
</organism>
<dbReference type="Proteomes" id="UP000032261">
    <property type="component" value="Chromosome"/>
</dbReference>
<dbReference type="KEGG" id="ude:JM47_03095"/>
<dbReference type="AlphaFoldDB" id="A0A0C5RQ54"/>
<dbReference type="PROSITE" id="PS51257">
    <property type="entry name" value="PROKAR_LIPOPROTEIN"/>
    <property type="match status" value="1"/>
</dbReference>
<dbReference type="PATRIC" id="fig|42094.4.peg.617"/>
<feature type="coiled-coil region" evidence="1">
    <location>
        <begin position="386"/>
        <end position="416"/>
    </location>
</feature>
<dbReference type="EMBL" id="CP009770">
    <property type="protein sequence ID" value="AJQ45529.1"/>
    <property type="molecule type" value="Genomic_DNA"/>
</dbReference>
<evidence type="ECO:0000256" key="1">
    <source>
        <dbReference type="SAM" id="Coils"/>
    </source>
</evidence>
<dbReference type="RefSeq" id="WP_208894931.1">
    <property type="nucleotide sequence ID" value="NZ_CP009770.1"/>
</dbReference>
<protein>
    <recommendedName>
        <fullName evidence="5">Lipoprotein</fullName>
    </recommendedName>
</protein>
<feature type="signal peptide" evidence="2">
    <location>
        <begin position="1"/>
        <end position="33"/>
    </location>
</feature>
<evidence type="ECO:0000313" key="3">
    <source>
        <dbReference type="EMBL" id="AJQ45529.1"/>
    </source>
</evidence>
<accession>A0A0C5RQ54</accession>
<evidence type="ECO:0000313" key="4">
    <source>
        <dbReference type="Proteomes" id="UP000032261"/>
    </source>
</evidence>
<gene>
    <name evidence="3" type="ORF">JM47_03095</name>
</gene>
<keyword evidence="2" id="KW-0732">Signal</keyword>
<proteinExistence type="predicted"/>
<evidence type="ECO:0008006" key="5">
    <source>
        <dbReference type="Google" id="ProtNLM"/>
    </source>
</evidence>
<dbReference type="STRING" id="42094.JM47_03095"/>
<sequence length="574" mass="64434">MKLIKNKKRLFALLATSALVIVPLIAASCSAAANPVVKAHYVTIKDNGKLALTIKAPNGANAVHELAFQNQNLLNQQYFRSGDLSYVTIKDNKRVDKNNKEIDANGYVLVNEKPEVVWTKDTDPKKINPISIAVLQNEMLRTIHNGLSYHPLSTDKDTKTSTLPINFETLNTQTNQYELNKTIYNEQKLASIKNAVDVYNKAQVSDSVYAYATTMTDELTKFLAQEVNVKDYNFRSQQDSEVKQEFLNGLVRGVGAGRRTFKLALYNFEFEYEFIKGVKDLSIDLPQFGQPLTDQQIADRSLHNVFVRVKNIKLHYAWLNTSAKDGASFMLPEKNSADPLKNPLSLVNAALSVDDKKVYKDGVKNLVYALPINDMVFNFAPATLRVDRTNQELTSKNEALIKANNNNKELTQQQKEGAVVHYEYFTGAINKIQAFNVLGKELKADTKALFELENRKYTEDKEILDHLYYEHNNGINGVYPYAFIVDNQPIVRDSFVSSRKFVEAIKKSVVSKKVDEKQQYANLAFAALANPKATIGTDANNTAAAANLTKYVVDLNKVVASNQNVSDSWNEKTS</sequence>